<evidence type="ECO:0000256" key="7">
    <source>
        <dbReference type="ARBA" id="ARBA00023163"/>
    </source>
</evidence>
<dbReference type="InterPro" id="IPR036388">
    <property type="entry name" value="WH-like_DNA-bd_sf"/>
</dbReference>
<dbReference type="GO" id="GO:0005829">
    <property type="term" value="C:cytosol"/>
    <property type="evidence" value="ECO:0007669"/>
    <property type="project" value="TreeGrafter"/>
</dbReference>
<feature type="domain" description="OmpR/PhoB-type" evidence="11">
    <location>
        <begin position="128"/>
        <end position="227"/>
    </location>
</feature>
<dbReference type="GO" id="GO:0045893">
    <property type="term" value="P:positive regulation of DNA-templated transcription"/>
    <property type="evidence" value="ECO:0007669"/>
    <property type="project" value="UniProtKB-ARBA"/>
</dbReference>
<evidence type="ECO:0000256" key="6">
    <source>
        <dbReference type="ARBA" id="ARBA00023125"/>
    </source>
</evidence>
<dbReference type="Gene3D" id="3.40.50.2300">
    <property type="match status" value="1"/>
</dbReference>
<feature type="modified residue" description="4-aspartylphosphate" evidence="8">
    <location>
        <position position="53"/>
    </location>
</feature>
<dbReference type="PANTHER" id="PTHR48111:SF50">
    <property type="entry name" value="KDP OPERON TRANSCRIPTIONAL REGULATORY PROTEIN KDPE"/>
    <property type="match status" value="1"/>
</dbReference>
<organism evidence="12 13">
    <name type="scientific">Gulbenkiania indica</name>
    <dbReference type="NCBI Taxonomy" id="375574"/>
    <lineage>
        <taxon>Bacteria</taxon>
        <taxon>Pseudomonadati</taxon>
        <taxon>Pseudomonadota</taxon>
        <taxon>Betaproteobacteria</taxon>
        <taxon>Neisseriales</taxon>
        <taxon>Chromobacteriaceae</taxon>
        <taxon>Gulbenkiania</taxon>
    </lineage>
</organism>
<dbReference type="Gene3D" id="1.10.10.10">
    <property type="entry name" value="Winged helix-like DNA-binding domain superfamily/Winged helix DNA-binding domain"/>
    <property type="match status" value="1"/>
</dbReference>
<evidence type="ECO:0000256" key="2">
    <source>
        <dbReference type="ARBA" id="ARBA00022490"/>
    </source>
</evidence>
<dbReference type="GO" id="GO:0032993">
    <property type="term" value="C:protein-DNA complex"/>
    <property type="evidence" value="ECO:0007669"/>
    <property type="project" value="TreeGrafter"/>
</dbReference>
<evidence type="ECO:0000313" key="13">
    <source>
        <dbReference type="Proteomes" id="UP000243535"/>
    </source>
</evidence>
<keyword evidence="13" id="KW-1185">Reference proteome</keyword>
<evidence type="ECO:0000256" key="3">
    <source>
        <dbReference type="ARBA" id="ARBA00022553"/>
    </source>
</evidence>
<dbReference type="SMART" id="SM00448">
    <property type="entry name" value="REC"/>
    <property type="match status" value="1"/>
</dbReference>
<dbReference type="PROSITE" id="PS50110">
    <property type="entry name" value="RESPONSE_REGULATORY"/>
    <property type="match status" value="1"/>
</dbReference>
<dbReference type="InterPro" id="IPR001789">
    <property type="entry name" value="Sig_transdc_resp-reg_receiver"/>
</dbReference>
<sequence>MKPVILLIEDELQIRRFLRVTLSAEGFSLLEATTATEGLAEAARHTPALVLLDLGLPDADGLTVIQRLREWSSVPVIVLSARHQEPDKVTALDAGADDYLTKPFGVAELMARIRVALRHRQPGDEAVSPVVRAGELAIDLAARSVSRAGQPVHLTPLEYDLLAELARHAGKVLTHRQLLRSVWGPSAVEHNHYLRIYMAQLRHKLERDPACPRHLLTETGVGYRLLPDPAA</sequence>
<dbReference type="RefSeq" id="WP_054285544.1">
    <property type="nucleotide sequence ID" value="NZ_CYHA01000003.1"/>
</dbReference>
<evidence type="ECO:0000256" key="1">
    <source>
        <dbReference type="ARBA" id="ARBA00004496"/>
    </source>
</evidence>
<dbReference type="Pfam" id="PF00072">
    <property type="entry name" value="Response_reg"/>
    <property type="match status" value="1"/>
</dbReference>
<dbReference type="EMBL" id="CYHA01000003">
    <property type="protein sequence ID" value="CUA83191.1"/>
    <property type="molecule type" value="Genomic_DNA"/>
</dbReference>
<dbReference type="Gene3D" id="6.10.250.690">
    <property type="match status" value="1"/>
</dbReference>
<dbReference type="STRING" id="375574.GCA_001418035_01411"/>
<comment type="subcellular location">
    <subcellularLocation>
        <location evidence="1">Cytoplasm</location>
    </subcellularLocation>
</comment>
<dbReference type="FunFam" id="1.10.10.10:FF:000210">
    <property type="entry name" value="Winged-helix transcriptional response regulator KdpE"/>
    <property type="match status" value="1"/>
</dbReference>
<dbReference type="InterPro" id="IPR039420">
    <property type="entry name" value="WalR-like"/>
</dbReference>
<proteinExistence type="predicted"/>
<dbReference type="Proteomes" id="UP000243535">
    <property type="component" value="Unassembled WGS sequence"/>
</dbReference>
<keyword evidence="4" id="KW-0902">Two-component regulatory system</keyword>
<accession>A0A0K6GWT8</accession>
<keyword evidence="7" id="KW-0804">Transcription</keyword>
<feature type="DNA-binding region" description="OmpR/PhoB-type" evidence="9">
    <location>
        <begin position="128"/>
        <end position="227"/>
    </location>
</feature>
<dbReference type="GO" id="GO:0000156">
    <property type="term" value="F:phosphorelay response regulator activity"/>
    <property type="evidence" value="ECO:0007669"/>
    <property type="project" value="TreeGrafter"/>
</dbReference>
<evidence type="ECO:0000259" key="10">
    <source>
        <dbReference type="PROSITE" id="PS50110"/>
    </source>
</evidence>
<dbReference type="PANTHER" id="PTHR48111">
    <property type="entry name" value="REGULATOR OF RPOS"/>
    <property type="match status" value="1"/>
</dbReference>
<dbReference type="SMART" id="SM00862">
    <property type="entry name" value="Trans_reg_C"/>
    <property type="match status" value="1"/>
</dbReference>
<evidence type="ECO:0000256" key="8">
    <source>
        <dbReference type="PROSITE-ProRule" id="PRU00169"/>
    </source>
</evidence>
<dbReference type="Pfam" id="PF00486">
    <property type="entry name" value="Trans_reg_C"/>
    <property type="match status" value="1"/>
</dbReference>
<dbReference type="SUPFAM" id="SSF52172">
    <property type="entry name" value="CheY-like"/>
    <property type="match status" value="1"/>
</dbReference>
<protein>
    <submittedName>
        <fullName evidence="12">DNA-binding response regulator, OmpR family, contains REC and winged-helix (WHTH) domain</fullName>
    </submittedName>
</protein>
<evidence type="ECO:0000313" key="12">
    <source>
        <dbReference type="EMBL" id="CUA83191.1"/>
    </source>
</evidence>
<keyword evidence="3 8" id="KW-0597">Phosphoprotein</keyword>
<evidence type="ECO:0000256" key="5">
    <source>
        <dbReference type="ARBA" id="ARBA00023015"/>
    </source>
</evidence>
<reference evidence="13" key="1">
    <citation type="submission" date="2015-08" db="EMBL/GenBank/DDBJ databases">
        <authorList>
            <person name="Varghese N."/>
        </authorList>
    </citation>
    <scope>NUCLEOTIDE SEQUENCE [LARGE SCALE GENOMIC DNA]</scope>
    <source>
        <strain evidence="13">DSM 17901</strain>
    </source>
</reference>
<dbReference type="InterPro" id="IPR001867">
    <property type="entry name" value="OmpR/PhoB-type_DNA-bd"/>
</dbReference>
<evidence type="ECO:0000256" key="9">
    <source>
        <dbReference type="PROSITE-ProRule" id="PRU01091"/>
    </source>
</evidence>
<dbReference type="OrthoDB" id="9802426at2"/>
<keyword evidence="2" id="KW-0963">Cytoplasm</keyword>
<feature type="domain" description="Response regulatory" evidence="10">
    <location>
        <begin position="4"/>
        <end position="117"/>
    </location>
</feature>
<dbReference type="AlphaFoldDB" id="A0A0K6GWT8"/>
<dbReference type="CDD" id="cd17620">
    <property type="entry name" value="REC_OmpR_KdpE-like"/>
    <property type="match status" value="1"/>
</dbReference>
<dbReference type="InterPro" id="IPR011006">
    <property type="entry name" value="CheY-like_superfamily"/>
</dbReference>
<dbReference type="GO" id="GO:0000987">
    <property type="term" value="F:cis-regulatory region sequence-specific DNA binding"/>
    <property type="evidence" value="ECO:0007669"/>
    <property type="project" value="UniProtKB-ARBA"/>
</dbReference>
<dbReference type="FunFam" id="3.40.50.2300:FF:000021">
    <property type="entry name" value="Two-component system response regulator KdpE"/>
    <property type="match status" value="1"/>
</dbReference>
<gene>
    <name evidence="12" type="ORF">Ga0061063_1620</name>
</gene>
<dbReference type="PROSITE" id="PS51755">
    <property type="entry name" value="OMPR_PHOB"/>
    <property type="match status" value="1"/>
</dbReference>
<dbReference type="GO" id="GO:0042802">
    <property type="term" value="F:identical protein binding"/>
    <property type="evidence" value="ECO:0007669"/>
    <property type="project" value="UniProtKB-ARBA"/>
</dbReference>
<evidence type="ECO:0000256" key="4">
    <source>
        <dbReference type="ARBA" id="ARBA00023012"/>
    </source>
</evidence>
<evidence type="ECO:0000259" key="11">
    <source>
        <dbReference type="PROSITE" id="PS51755"/>
    </source>
</evidence>
<name>A0A0K6GWT8_9NEIS</name>
<keyword evidence="5" id="KW-0805">Transcription regulation</keyword>
<keyword evidence="6 9" id="KW-0238">DNA-binding</keyword>
<dbReference type="CDD" id="cd00383">
    <property type="entry name" value="trans_reg_C"/>
    <property type="match status" value="1"/>
</dbReference>